<sequence length="566" mass="61637">MEALCLPSVHHQAWKQAERQAKIASLPHLYSTPLSASEEEVHALSISELVTQCRLGNIQPDAVMTAYAKRAVLAHKKSNCLSDVMFDEAVTTSSLANRGLEGNSNASFSAECSLLGVPISIKDTIDIIGHDSTIGFSRNVGRKPAVSSSIVCMLLEAGALIHAKTTVPTGLLSLETVSDIYGRTTNPYNSAFTSGASTGGGGALVAHGGTKIEIGTDIAGSVRIPAHFCGIWSLKGSSGRFPAWGNQSSMPGLESIPQVISPMARNLADLLDFTKRLILARPWEYDHTCVPLSWRNVDLQGEGKKLKWGVMWDDGIIPPTPACKRALSMVAIALREEGHNVVDFDPPNVFDGLKVGYQLLFSDGGAQLLNFLQPGENISPPTRSILDLLRLPKFVKKIMSVVRRSSDPLTSQLYEVLHGKTVIEDRSNVTAREIYRHQWHQKWAEEGLDFIITVPFALPALENGTSEQTTLLCAGYTFLFSLLDYAVGSVPVTVVDKTLDDIPSNFINSAEYNSFTSIAKRAWSVYDADKMNGLPLGIQVVGRKLEEEKVLEGMQIIESVLLKHRV</sequence>
<evidence type="ECO:0000313" key="7">
    <source>
        <dbReference type="Proteomes" id="UP000284706"/>
    </source>
</evidence>
<dbReference type="InParanoid" id="A0A409WVG3"/>
<evidence type="ECO:0000259" key="5">
    <source>
        <dbReference type="Pfam" id="PF01425"/>
    </source>
</evidence>
<evidence type="ECO:0000256" key="4">
    <source>
        <dbReference type="PIRSR" id="PIRSR001221-2"/>
    </source>
</evidence>
<dbReference type="Pfam" id="PF01425">
    <property type="entry name" value="Amidase"/>
    <property type="match status" value="1"/>
</dbReference>
<name>A0A409WVG3_9AGAR</name>
<proteinExistence type="inferred from homology"/>
<comment type="caution">
    <text evidence="6">The sequence shown here is derived from an EMBL/GenBank/DDBJ whole genome shotgun (WGS) entry which is preliminary data.</text>
</comment>
<dbReference type="InterPro" id="IPR036928">
    <property type="entry name" value="AS_sf"/>
</dbReference>
<feature type="active site" description="Acyl-ester intermediate" evidence="3">
    <location>
        <position position="221"/>
    </location>
</feature>
<evidence type="ECO:0000256" key="1">
    <source>
        <dbReference type="ARBA" id="ARBA00009199"/>
    </source>
</evidence>
<keyword evidence="7" id="KW-1185">Reference proteome</keyword>
<feature type="active site" description="Charge relay system" evidence="3">
    <location>
        <position position="122"/>
    </location>
</feature>
<feature type="binding site" evidence="4">
    <location>
        <position position="171"/>
    </location>
    <ligand>
        <name>substrate</name>
    </ligand>
</feature>
<feature type="binding site" evidence="4">
    <location>
        <begin position="218"/>
        <end position="221"/>
    </location>
    <ligand>
        <name>substrate</name>
    </ligand>
</feature>
<dbReference type="AlphaFoldDB" id="A0A409WVG3"/>
<feature type="domain" description="Amidase" evidence="5">
    <location>
        <begin position="63"/>
        <end position="551"/>
    </location>
</feature>
<comment type="similarity">
    <text evidence="1">Belongs to the amidase family.</text>
</comment>
<feature type="binding site" evidence="4">
    <location>
        <position position="197"/>
    </location>
    <ligand>
        <name>substrate</name>
    </ligand>
</feature>
<evidence type="ECO:0000313" key="6">
    <source>
        <dbReference type="EMBL" id="PPQ82477.1"/>
    </source>
</evidence>
<dbReference type="SUPFAM" id="SSF75304">
    <property type="entry name" value="Amidase signature (AS) enzymes"/>
    <property type="match status" value="1"/>
</dbReference>
<feature type="active site" description="Charge relay system" evidence="3">
    <location>
        <position position="197"/>
    </location>
</feature>
<dbReference type="Gene3D" id="3.90.1300.10">
    <property type="entry name" value="Amidase signature (AS) domain"/>
    <property type="match status" value="1"/>
</dbReference>
<dbReference type="GO" id="GO:0016787">
    <property type="term" value="F:hydrolase activity"/>
    <property type="evidence" value="ECO:0007669"/>
    <property type="project" value="UniProtKB-KW"/>
</dbReference>
<dbReference type="PANTHER" id="PTHR46072:SF10">
    <property type="entry name" value="ACETAMIDASE"/>
    <property type="match status" value="1"/>
</dbReference>
<keyword evidence="2" id="KW-0378">Hydrolase</keyword>
<protein>
    <recommendedName>
        <fullName evidence="5">Amidase domain-containing protein</fullName>
    </recommendedName>
</protein>
<dbReference type="OrthoDB" id="6428749at2759"/>
<dbReference type="PIRSF" id="PIRSF001221">
    <property type="entry name" value="Amidase_fungi"/>
    <property type="match status" value="1"/>
</dbReference>
<dbReference type="Proteomes" id="UP000284706">
    <property type="component" value="Unassembled WGS sequence"/>
</dbReference>
<dbReference type="InterPro" id="IPR023631">
    <property type="entry name" value="Amidase_dom"/>
</dbReference>
<reference evidence="6 7" key="1">
    <citation type="journal article" date="2018" name="Evol. Lett.">
        <title>Horizontal gene cluster transfer increased hallucinogenic mushroom diversity.</title>
        <authorList>
            <person name="Reynolds H.T."/>
            <person name="Vijayakumar V."/>
            <person name="Gluck-Thaler E."/>
            <person name="Korotkin H.B."/>
            <person name="Matheny P.B."/>
            <person name="Slot J.C."/>
        </authorList>
    </citation>
    <scope>NUCLEOTIDE SEQUENCE [LARGE SCALE GENOMIC DNA]</scope>
    <source>
        <strain evidence="6 7">SRW20</strain>
    </source>
</reference>
<evidence type="ECO:0000256" key="3">
    <source>
        <dbReference type="PIRSR" id="PIRSR001221-1"/>
    </source>
</evidence>
<gene>
    <name evidence="6" type="ORF">CVT26_012757</name>
</gene>
<evidence type="ECO:0000256" key="2">
    <source>
        <dbReference type="ARBA" id="ARBA00022801"/>
    </source>
</evidence>
<organism evidence="6 7">
    <name type="scientific">Gymnopilus dilepis</name>
    <dbReference type="NCBI Taxonomy" id="231916"/>
    <lineage>
        <taxon>Eukaryota</taxon>
        <taxon>Fungi</taxon>
        <taxon>Dikarya</taxon>
        <taxon>Basidiomycota</taxon>
        <taxon>Agaricomycotina</taxon>
        <taxon>Agaricomycetes</taxon>
        <taxon>Agaricomycetidae</taxon>
        <taxon>Agaricales</taxon>
        <taxon>Agaricineae</taxon>
        <taxon>Hymenogastraceae</taxon>
        <taxon>Gymnopilus</taxon>
    </lineage>
</organism>
<accession>A0A409WVG3</accession>
<dbReference type="PANTHER" id="PTHR46072">
    <property type="entry name" value="AMIDASE-RELATED-RELATED"/>
    <property type="match status" value="1"/>
</dbReference>
<dbReference type="EMBL" id="NHYE01004744">
    <property type="protein sequence ID" value="PPQ82477.1"/>
    <property type="molecule type" value="Genomic_DNA"/>
</dbReference>